<evidence type="ECO:0000313" key="10">
    <source>
        <dbReference type="EMBL" id="RHK05651.1"/>
    </source>
</evidence>
<keyword evidence="5 7" id="KW-1133">Transmembrane helix</keyword>
<keyword evidence="2 7" id="KW-0812">Transmembrane</keyword>
<evidence type="ECO:0000256" key="5">
    <source>
        <dbReference type="ARBA" id="ARBA00022989"/>
    </source>
</evidence>
<keyword evidence="3" id="KW-0547">Nucleotide-binding</keyword>
<dbReference type="InterPro" id="IPR003439">
    <property type="entry name" value="ABC_transporter-like_ATP-bd"/>
</dbReference>
<evidence type="ECO:0000256" key="7">
    <source>
        <dbReference type="SAM" id="Phobius"/>
    </source>
</evidence>
<proteinExistence type="predicted"/>
<organism evidence="10 11">
    <name type="scientific">Enterococcus casseliflavus</name>
    <name type="common">Enterococcus flavescens</name>
    <dbReference type="NCBI Taxonomy" id="37734"/>
    <lineage>
        <taxon>Bacteria</taxon>
        <taxon>Bacillati</taxon>
        <taxon>Bacillota</taxon>
        <taxon>Bacilli</taxon>
        <taxon>Lactobacillales</taxon>
        <taxon>Enterococcaceae</taxon>
        <taxon>Enterococcus</taxon>
    </lineage>
</organism>
<dbReference type="SMART" id="SM00382">
    <property type="entry name" value="AAA"/>
    <property type="match status" value="1"/>
</dbReference>
<keyword evidence="6 7" id="KW-0472">Membrane</keyword>
<dbReference type="Pfam" id="PF00005">
    <property type="entry name" value="ABC_tran"/>
    <property type="match status" value="1"/>
</dbReference>
<dbReference type="GO" id="GO:0005524">
    <property type="term" value="F:ATP binding"/>
    <property type="evidence" value="ECO:0007669"/>
    <property type="project" value="UniProtKB-KW"/>
</dbReference>
<dbReference type="CDD" id="cd03228">
    <property type="entry name" value="ABCC_MRP_Like"/>
    <property type="match status" value="1"/>
</dbReference>
<dbReference type="InterPro" id="IPR011527">
    <property type="entry name" value="ABC1_TM_dom"/>
</dbReference>
<gene>
    <name evidence="10" type="ORF">DW084_12965</name>
</gene>
<evidence type="ECO:0000259" key="9">
    <source>
        <dbReference type="PROSITE" id="PS50929"/>
    </source>
</evidence>
<dbReference type="EMBL" id="QRMZ01000017">
    <property type="protein sequence ID" value="RHK05651.1"/>
    <property type="molecule type" value="Genomic_DNA"/>
</dbReference>
<dbReference type="GO" id="GO:0016887">
    <property type="term" value="F:ATP hydrolysis activity"/>
    <property type="evidence" value="ECO:0007669"/>
    <property type="project" value="InterPro"/>
</dbReference>
<accession>A0A415EQN2</accession>
<dbReference type="SUPFAM" id="SSF90123">
    <property type="entry name" value="ABC transporter transmembrane region"/>
    <property type="match status" value="1"/>
</dbReference>
<feature type="transmembrane region" description="Helical" evidence="7">
    <location>
        <begin position="233"/>
        <end position="255"/>
    </location>
</feature>
<comment type="subcellular location">
    <subcellularLocation>
        <location evidence="1">Cell membrane</location>
        <topology evidence="1">Multi-pass membrane protein</topology>
    </subcellularLocation>
</comment>
<name>A0A415EQN2_ENTCA</name>
<keyword evidence="4 10" id="KW-0067">ATP-binding</keyword>
<feature type="domain" description="ABC transporter" evidence="8">
    <location>
        <begin position="324"/>
        <end position="539"/>
    </location>
</feature>
<comment type="caution">
    <text evidence="10">The sequence shown here is derived from an EMBL/GenBank/DDBJ whole genome shotgun (WGS) entry which is preliminary data.</text>
</comment>
<dbReference type="GO" id="GO:0034040">
    <property type="term" value="F:ATPase-coupled lipid transmembrane transporter activity"/>
    <property type="evidence" value="ECO:0007669"/>
    <property type="project" value="TreeGrafter"/>
</dbReference>
<dbReference type="PANTHER" id="PTHR24221:SF654">
    <property type="entry name" value="ATP-BINDING CASSETTE SUB-FAMILY B MEMBER 6"/>
    <property type="match status" value="1"/>
</dbReference>
<dbReference type="PANTHER" id="PTHR24221">
    <property type="entry name" value="ATP-BINDING CASSETTE SUB-FAMILY B"/>
    <property type="match status" value="1"/>
</dbReference>
<dbReference type="PROSITE" id="PS00211">
    <property type="entry name" value="ABC_TRANSPORTER_1"/>
    <property type="match status" value="1"/>
</dbReference>
<dbReference type="InterPro" id="IPR027417">
    <property type="entry name" value="P-loop_NTPase"/>
</dbReference>
<protein>
    <submittedName>
        <fullName evidence="10">ABC transporter ATP-binding protein</fullName>
    </submittedName>
</protein>
<dbReference type="InterPro" id="IPR003593">
    <property type="entry name" value="AAA+_ATPase"/>
</dbReference>
<reference evidence="10 11" key="1">
    <citation type="submission" date="2018-08" db="EMBL/GenBank/DDBJ databases">
        <title>A genome reference for cultivated species of the human gut microbiota.</title>
        <authorList>
            <person name="Zou Y."/>
            <person name="Xue W."/>
            <person name="Luo G."/>
        </authorList>
    </citation>
    <scope>NUCLEOTIDE SEQUENCE [LARGE SCALE GENOMIC DNA]</scope>
    <source>
        <strain evidence="10 11">AF48-16</strain>
    </source>
</reference>
<dbReference type="InterPro" id="IPR017871">
    <property type="entry name" value="ABC_transporter-like_CS"/>
</dbReference>
<evidence type="ECO:0000256" key="4">
    <source>
        <dbReference type="ARBA" id="ARBA00022840"/>
    </source>
</evidence>
<dbReference type="GO" id="GO:0005886">
    <property type="term" value="C:plasma membrane"/>
    <property type="evidence" value="ECO:0007669"/>
    <property type="project" value="UniProtKB-SubCell"/>
</dbReference>
<evidence type="ECO:0000256" key="1">
    <source>
        <dbReference type="ARBA" id="ARBA00004651"/>
    </source>
</evidence>
<dbReference type="InterPro" id="IPR036640">
    <property type="entry name" value="ABC1_TM_sf"/>
</dbReference>
<evidence type="ECO:0000313" key="11">
    <source>
        <dbReference type="Proteomes" id="UP000286288"/>
    </source>
</evidence>
<evidence type="ECO:0000256" key="2">
    <source>
        <dbReference type="ARBA" id="ARBA00022692"/>
    </source>
</evidence>
<feature type="transmembrane region" description="Helical" evidence="7">
    <location>
        <begin position="151"/>
        <end position="169"/>
    </location>
</feature>
<feature type="domain" description="ABC transmembrane type-1" evidence="9">
    <location>
        <begin position="17"/>
        <end position="291"/>
    </location>
</feature>
<evidence type="ECO:0000256" key="3">
    <source>
        <dbReference type="ARBA" id="ARBA00022741"/>
    </source>
</evidence>
<feature type="transmembrane region" description="Helical" evidence="7">
    <location>
        <begin position="47"/>
        <end position="66"/>
    </location>
</feature>
<dbReference type="InterPro" id="IPR039421">
    <property type="entry name" value="Type_1_exporter"/>
</dbReference>
<dbReference type="Gene3D" id="3.40.50.300">
    <property type="entry name" value="P-loop containing nucleotide triphosphate hydrolases"/>
    <property type="match status" value="1"/>
</dbReference>
<dbReference type="GO" id="GO:0140359">
    <property type="term" value="F:ABC-type transporter activity"/>
    <property type="evidence" value="ECO:0007669"/>
    <property type="project" value="InterPro"/>
</dbReference>
<dbReference type="PROSITE" id="PS50929">
    <property type="entry name" value="ABC_TM1F"/>
    <property type="match status" value="1"/>
</dbReference>
<dbReference type="PROSITE" id="PS50893">
    <property type="entry name" value="ABC_TRANSPORTER_2"/>
    <property type="match status" value="1"/>
</dbReference>
<dbReference type="AlphaFoldDB" id="A0A415EQN2"/>
<evidence type="ECO:0000256" key="6">
    <source>
        <dbReference type="ARBA" id="ARBA00023136"/>
    </source>
</evidence>
<dbReference type="SUPFAM" id="SSF52540">
    <property type="entry name" value="P-loop containing nucleoside triphosphate hydrolases"/>
    <property type="match status" value="1"/>
</dbReference>
<dbReference type="Proteomes" id="UP000286288">
    <property type="component" value="Unassembled WGS sequence"/>
</dbReference>
<feature type="transmembrane region" description="Helical" evidence="7">
    <location>
        <begin position="128"/>
        <end position="145"/>
    </location>
</feature>
<feature type="transmembrane region" description="Helical" evidence="7">
    <location>
        <begin position="12"/>
        <end position="35"/>
    </location>
</feature>
<evidence type="ECO:0000259" key="8">
    <source>
        <dbReference type="PROSITE" id="PS50893"/>
    </source>
</evidence>
<feature type="transmembrane region" description="Helical" evidence="7">
    <location>
        <begin position="275"/>
        <end position="291"/>
    </location>
</feature>
<dbReference type="Gene3D" id="1.20.1560.10">
    <property type="entry name" value="ABC transporter type 1, transmembrane domain"/>
    <property type="match status" value="1"/>
</dbReference>
<sequence length="539" mass="60606">MAIDLWRHFKKGLTVYIGIGIAVSFLSAANVFYFQKLLDSFGKTFDWSVIFIYGLTLVLVPLLSYLEQKPKTKLHNSMYFYLKEQALVKISKITYSEYLQIGSGALLQKTEAGAAAGRNIHLNFYGRLFKELLPETLFNLAFIAMIDKRLIPAILVGYLMVFIVTNLLLKVLRSLKEHVLVSEEAMNSTFIRGLTEMVTFRINKRFEKEIAQYKNMSADTTERLTKMTMIHEFFFGFFAVLVALIKVAIVVLAFTNQITVSLGGLAALIIYVDRIYTPVAIFNVIFVQYSLDKVAFARLNEFFYLPEDKALTQGDALSETINYITVKDLSVILQEKKILTDSTLELKRGAIYGLVGESGAGKSTLVKTILGLYQPTTGAVLINHKNLVAYNLNDYYQHVFYLSQDAPIFQGTLKENIIFDKEIADEEIIAVLEKCQLGAFYQALKGGLSAEIGEKGANLSGGEKQRIAFARLFFTNAEIIVLDEATSALDETTEEKLFAAIKDQLKNKLVIMITHRPKNLIYADEIIELKKTQVEAASS</sequence>